<evidence type="ECO:0000256" key="1">
    <source>
        <dbReference type="ARBA" id="ARBA00022737"/>
    </source>
</evidence>
<dbReference type="EnsemblMetazoa" id="XM_019999409.1">
    <property type="protein sequence ID" value="XP_019854968.1"/>
    <property type="gene ID" value="LOC100633727"/>
</dbReference>
<gene>
    <name evidence="7" type="primary">100633727</name>
</gene>
<dbReference type="OMA" id="KMCLGLD"/>
<evidence type="ECO:0000256" key="4">
    <source>
        <dbReference type="PROSITE-ProRule" id="PRU00339"/>
    </source>
</evidence>
<protein>
    <recommendedName>
        <fullName evidence="6">J domain-containing protein</fullName>
    </recommendedName>
</protein>
<dbReference type="EnsemblMetazoa" id="Aqu2.1.25697_001">
    <property type="protein sequence ID" value="Aqu2.1.25697_001"/>
    <property type="gene ID" value="Aqu2.1.25697"/>
</dbReference>
<evidence type="ECO:0000313" key="7">
    <source>
        <dbReference type="EnsemblMetazoa" id="Aqu2.1.25697_001"/>
    </source>
</evidence>
<evidence type="ECO:0000256" key="2">
    <source>
        <dbReference type="ARBA" id="ARBA00022803"/>
    </source>
</evidence>
<dbReference type="AlphaFoldDB" id="A0A1X7UD64"/>
<dbReference type="eggNOG" id="KOG0550">
    <property type="taxonomic scope" value="Eukaryota"/>
</dbReference>
<dbReference type="STRING" id="400682.A0A1X7UD64"/>
<dbReference type="Pfam" id="PF14559">
    <property type="entry name" value="TPR_19"/>
    <property type="match status" value="1"/>
</dbReference>
<evidence type="ECO:0000256" key="3">
    <source>
        <dbReference type="ARBA" id="ARBA00023186"/>
    </source>
</evidence>
<keyword evidence="8" id="KW-1185">Reference proteome</keyword>
<dbReference type="Gene3D" id="1.25.40.10">
    <property type="entry name" value="Tetratricopeptide repeat domain"/>
    <property type="match status" value="1"/>
</dbReference>
<dbReference type="Proteomes" id="UP000007879">
    <property type="component" value="Unassembled WGS sequence"/>
</dbReference>
<dbReference type="InterPro" id="IPR011990">
    <property type="entry name" value="TPR-like_helical_dom_sf"/>
</dbReference>
<reference evidence="8" key="1">
    <citation type="journal article" date="2010" name="Nature">
        <title>The Amphimedon queenslandica genome and the evolution of animal complexity.</title>
        <authorList>
            <person name="Srivastava M."/>
            <person name="Simakov O."/>
            <person name="Chapman J."/>
            <person name="Fahey B."/>
            <person name="Gauthier M.E."/>
            <person name="Mitros T."/>
            <person name="Richards G.S."/>
            <person name="Conaco C."/>
            <person name="Dacre M."/>
            <person name="Hellsten U."/>
            <person name="Larroux C."/>
            <person name="Putnam N.H."/>
            <person name="Stanke M."/>
            <person name="Adamska M."/>
            <person name="Darling A."/>
            <person name="Degnan S.M."/>
            <person name="Oakley T.H."/>
            <person name="Plachetzki D.C."/>
            <person name="Zhai Y."/>
            <person name="Adamski M."/>
            <person name="Calcino A."/>
            <person name="Cummins S.F."/>
            <person name="Goodstein D.M."/>
            <person name="Harris C."/>
            <person name="Jackson D.J."/>
            <person name="Leys S.P."/>
            <person name="Shu S."/>
            <person name="Woodcroft B.J."/>
            <person name="Vervoort M."/>
            <person name="Kosik K.S."/>
            <person name="Manning G."/>
            <person name="Degnan B.M."/>
            <person name="Rokhsar D.S."/>
        </authorList>
    </citation>
    <scope>NUCLEOTIDE SEQUENCE [LARGE SCALE GENOMIC DNA]</scope>
</reference>
<dbReference type="FunFam" id="1.25.40.10:FF:000097">
    <property type="entry name" value="DnaJ homolog subfamily C member 7 homolog"/>
    <property type="match status" value="1"/>
</dbReference>
<name>A0A1X7UD64_AMPQE</name>
<keyword evidence="2 4" id="KW-0802">TPR repeat</keyword>
<dbReference type="SUPFAM" id="SSF46565">
    <property type="entry name" value="Chaperone J-domain"/>
    <property type="match status" value="1"/>
</dbReference>
<dbReference type="PANTHER" id="PTHR45188">
    <property type="entry name" value="DNAJ PROTEIN P58IPK HOMOLOG"/>
    <property type="match status" value="1"/>
</dbReference>
<dbReference type="PRINTS" id="PR00625">
    <property type="entry name" value="JDOMAIN"/>
</dbReference>
<evidence type="ECO:0000259" key="6">
    <source>
        <dbReference type="PROSITE" id="PS50076"/>
    </source>
</evidence>
<dbReference type="InterPro" id="IPR018253">
    <property type="entry name" value="DnaJ_domain_CS"/>
</dbReference>
<feature type="repeat" description="TPR" evidence="4">
    <location>
        <begin position="263"/>
        <end position="296"/>
    </location>
</feature>
<dbReference type="InterPro" id="IPR019734">
    <property type="entry name" value="TPR_rpt"/>
</dbReference>
<dbReference type="Gene3D" id="1.10.287.110">
    <property type="entry name" value="DnaJ domain"/>
    <property type="match status" value="1"/>
</dbReference>
<dbReference type="CDD" id="cd06257">
    <property type="entry name" value="DnaJ"/>
    <property type="match status" value="1"/>
</dbReference>
<feature type="domain" description="J" evidence="6">
    <location>
        <begin position="388"/>
        <end position="458"/>
    </location>
</feature>
<feature type="repeat" description="TPR" evidence="4">
    <location>
        <begin position="69"/>
        <end position="102"/>
    </location>
</feature>
<keyword evidence="3" id="KW-0143">Chaperone</keyword>
<feature type="region of interest" description="Disordered" evidence="5">
    <location>
        <begin position="1"/>
        <end position="38"/>
    </location>
</feature>
<organism evidence="7">
    <name type="scientific">Amphimedon queenslandica</name>
    <name type="common">Sponge</name>
    <dbReference type="NCBI Taxonomy" id="400682"/>
    <lineage>
        <taxon>Eukaryota</taxon>
        <taxon>Metazoa</taxon>
        <taxon>Porifera</taxon>
        <taxon>Demospongiae</taxon>
        <taxon>Heteroscleromorpha</taxon>
        <taxon>Haplosclerida</taxon>
        <taxon>Niphatidae</taxon>
        <taxon>Amphimedon</taxon>
    </lineage>
</organism>
<sequence>MDVDSDFSSDPQVGEMNGDAGDSMECEPERNPESAEKLKTDGNEAYKAKNYQLAVRLYSTAIDHAPDQASYYGNRSAAYMMLGHHQRALEDAQMAIKLDPNFVKGYLRAAKCHMMMGNPSLSTDYYDKVLMIQPGNSQAKEEKKQCESMIHYLTRAEQEFDKSKFRECIFSLDQCLAVSPSCTRFRTLKAEALAKHGRLDDAVVLCNDLLRENNNNSDAIYVKALALYYQDQTDKAHQFLMNVLKRDPDHKKAFQFRKRSKELLKKKEEGNTAYKSGSYQEAYEIYSDALQIDPYNRATNAKLYCNRALASQKLGKLTESIDDCTQAIELDEKYVKAYQRRATSYQLNEQHEECVRDWKKVMELDSTSENKRALKDAEKKLKMSQRKDYYKILGIEKDANDDQIKKAYRKKALLHHPDRHSTAEPEVREAEEVKFKDVSEAYSVLTDPKKRRRYDTGEDLEGGIDIDAADIFSTFFAGGSPFGGGPFGGGPFGFGGMPFTFSTDGGGNFFTTGYTH</sequence>
<feature type="compositionally biased region" description="Basic and acidic residues" evidence="5">
    <location>
        <begin position="27"/>
        <end position="38"/>
    </location>
</feature>
<dbReference type="PROSITE" id="PS00636">
    <property type="entry name" value="DNAJ_1"/>
    <property type="match status" value="1"/>
</dbReference>
<dbReference type="KEGG" id="aqu:100633727"/>
<dbReference type="OrthoDB" id="765884at2759"/>
<evidence type="ECO:0000256" key="5">
    <source>
        <dbReference type="SAM" id="MobiDB-lite"/>
    </source>
</evidence>
<accession>A0A1X7UD64</accession>
<dbReference type="InterPro" id="IPR001623">
    <property type="entry name" value="DnaJ_domain"/>
</dbReference>
<dbReference type="Pfam" id="PF13432">
    <property type="entry name" value="TPR_16"/>
    <property type="match status" value="1"/>
</dbReference>
<keyword evidence="1" id="KW-0677">Repeat</keyword>
<dbReference type="SMART" id="SM00028">
    <property type="entry name" value="TPR"/>
    <property type="match status" value="9"/>
</dbReference>
<dbReference type="PROSITE" id="PS50076">
    <property type="entry name" value="DNAJ_2"/>
    <property type="match status" value="1"/>
</dbReference>
<proteinExistence type="predicted"/>
<reference evidence="7" key="2">
    <citation type="submission" date="2017-05" db="UniProtKB">
        <authorList>
            <consortium name="EnsemblMetazoa"/>
        </authorList>
    </citation>
    <scope>IDENTIFICATION</scope>
</reference>
<dbReference type="SUPFAM" id="SSF48452">
    <property type="entry name" value="TPR-like"/>
    <property type="match status" value="1"/>
</dbReference>
<dbReference type="PROSITE" id="PS50005">
    <property type="entry name" value="TPR"/>
    <property type="match status" value="2"/>
</dbReference>
<dbReference type="InParanoid" id="A0A1X7UD64"/>
<evidence type="ECO:0000313" key="8">
    <source>
        <dbReference type="Proteomes" id="UP000007879"/>
    </source>
</evidence>
<dbReference type="InterPro" id="IPR036869">
    <property type="entry name" value="J_dom_sf"/>
</dbReference>
<dbReference type="Pfam" id="PF00515">
    <property type="entry name" value="TPR_1"/>
    <property type="match status" value="1"/>
</dbReference>
<dbReference type="PANTHER" id="PTHR45188:SF2">
    <property type="entry name" value="DNAJ HOMOLOG SUBFAMILY C MEMBER 7"/>
    <property type="match status" value="1"/>
</dbReference>
<dbReference type="Pfam" id="PF00226">
    <property type="entry name" value="DnaJ"/>
    <property type="match status" value="1"/>
</dbReference>
<dbReference type="SMART" id="SM00271">
    <property type="entry name" value="DnaJ"/>
    <property type="match status" value="1"/>
</dbReference>